<evidence type="ECO:0000256" key="7">
    <source>
        <dbReference type="SAM" id="Phobius"/>
    </source>
</evidence>
<dbReference type="Gene3D" id="1.20.58.340">
    <property type="entry name" value="Magnesium transport protein CorA, transmembrane region"/>
    <property type="match status" value="1"/>
</dbReference>
<keyword evidence="2 7" id="KW-0812">Transmembrane</keyword>
<evidence type="ECO:0000256" key="2">
    <source>
        <dbReference type="ARBA" id="ARBA00022692"/>
    </source>
</evidence>
<comment type="caution">
    <text evidence="8">The sequence shown here is derived from an EMBL/GenBank/DDBJ whole genome shotgun (WGS) entry which is preliminary data.</text>
</comment>
<keyword evidence="4 7" id="KW-0472">Membrane</keyword>
<dbReference type="AlphaFoldDB" id="A0AAE0P128"/>
<accession>A0AAE0P128</accession>
<name>A0AAE0P128_SORBR</name>
<sequence>MTDYDGDDTPSHSLCATRPIEQESFTEQDLKTHLASLNGTDWTLKNFLKVRHEDGYTINPGQSLEPWKAKDDSSYRNATYEVYEIPGCGEQQCIPEPKHTENGDDSQEALSVGTVWDTLKKVNKNGKAVGRITILQEVPPMVLGAAHLTMQKHFDMDELLKHLIPPKDGHDGKTKAYMDRSTESHLLRQRSFFFVFKYYTLVNEDKCNPAPWQRWDRHPPDQKWHDHVQIAECSSILALSLGGDPVKRYRARVKKRDTKEHVIFDMSAPWHLLSIQCFPDDEHTMRSEGGSKRPFCNGPFAFLDSLAMEYHDAVTRYSQINDAVTKLITPPSRFIFDAGLRDGLLFEDENFSYSRKYFWAYNTLGVINVGIDSMVSAYKETFTPEFWDGKSERIWARPSLDMSDAADYAKCMSVLRHELDREVSNLETVRKKNEKTRNEISLLREQLFSGSSVKESRRAIEQGDNIKILTVVSMLFLPLTFVTSVFGITTLEISVDDWRFPVTLIAVCVPFFMVIFVLQTRWGMNMTKKLGNWVERYSRKLFGREPPRSPWQTAGEYSGSKDRSCTATGNGGFDEGRGNRRRPGLRDRRTTSGSSAGFPIRSGTNKVEPRHGLLLQQEICERGPWTMMGLVKKFVASMLCKDRWRWLIWWRRNKENTANLAGEDVAGAEQV</sequence>
<reference evidence="8" key="2">
    <citation type="submission" date="2023-07" db="EMBL/GenBank/DDBJ databases">
        <authorList>
            <consortium name="Lawrence Berkeley National Laboratory"/>
            <person name="Haridas S."/>
            <person name="Hensen N."/>
            <person name="Bonometti L."/>
            <person name="Westerberg I."/>
            <person name="Brannstrom I.O."/>
            <person name="Guillou S."/>
            <person name="Cros-Aarteil S."/>
            <person name="Calhoun S."/>
            <person name="Kuo A."/>
            <person name="Mondo S."/>
            <person name="Pangilinan J."/>
            <person name="Riley R."/>
            <person name="LaButti K."/>
            <person name="Andreopoulos B."/>
            <person name="Lipzen A."/>
            <person name="Chen C."/>
            <person name="Yanf M."/>
            <person name="Daum C."/>
            <person name="Ng V."/>
            <person name="Clum A."/>
            <person name="Steindorff A."/>
            <person name="Ohm R."/>
            <person name="Martin F."/>
            <person name="Silar P."/>
            <person name="Natvig D."/>
            <person name="Lalanne C."/>
            <person name="Gautier V."/>
            <person name="Ament-velasquez S.L."/>
            <person name="Kruys A."/>
            <person name="Hutchinson M.I."/>
            <person name="Powell A.J."/>
            <person name="Barry K."/>
            <person name="Miller A.N."/>
            <person name="Grigoriev I.V."/>
            <person name="Debuchy R."/>
            <person name="Gladieux P."/>
            <person name="Thoren M.H."/>
            <person name="Johannesson H."/>
        </authorList>
    </citation>
    <scope>NUCLEOTIDE SEQUENCE</scope>
    <source>
        <strain evidence="8">FGSC 1904</strain>
    </source>
</reference>
<feature type="transmembrane region" description="Helical" evidence="7">
    <location>
        <begin position="466"/>
        <end position="488"/>
    </location>
</feature>
<gene>
    <name evidence="8" type="ORF">B0T20DRAFT_79216</name>
</gene>
<keyword evidence="9" id="KW-1185">Reference proteome</keyword>
<dbReference type="InterPro" id="IPR002523">
    <property type="entry name" value="MgTranspt_CorA/ZnTranspt_ZntB"/>
</dbReference>
<dbReference type="EMBL" id="JAUTDP010000013">
    <property type="protein sequence ID" value="KAK3391436.1"/>
    <property type="molecule type" value="Genomic_DNA"/>
</dbReference>
<feature type="coiled-coil region" evidence="5">
    <location>
        <begin position="419"/>
        <end position="446"/>
    </location>
</feature>
<dbReference type="SUPFAM" id="SSF144083">
    <property type="entry name" value="Magnesium transport protein CorA, transmembrane region"/>
    <property type="match status" value="1"/>
</dbReference>
<dbReference type="GO" id="GO:0016020">
    <property type="term" value="C:membrane"/>
    <property type="evidence" value="ECO:0007669"/>
    <property type="project" value="UniProtKB-SubCell"/>
</dbReference>
<dbReference type="Proteomes" id="UP001281003">
    <property type="component" value="Unassembled WGS sequence"/>
</dbReference>
<organism evidence="8 9">
    <name type="scientific">Sordaria brevicollis</name>
    <dbReference type="NCBI Taxonomy" id="83679"/>
    <lineage>
        <taxon>Eukaryota</taxon>
        <taxon>Fungi</taxon>
        <taxon>Dikarya</taxon>
        <taxon>Ascomycota</taxon>
        <taxon>Pezizomycotina</taxon>
        <taxon>Sordariomycetes</taxon>
        <taxon>Sordariomycetidae</taxon>
        <taxon>Sordariales</taxon>
        <taxon>Sordariaceae</taxon>
        <taxon>Sordaria</taxon>
    </lineage>
</organism>
<reference evidence="8" key="1">
    <citation type="journal article" date="2023" name="Mol. Phylogenet. Evol.">
        <title>Genome-scale phylogeny and comparative genomics of the fungal order Sordariales.</title>
        <authorList>
            <person name="Hensen N."/>
            <person name="Bonometti L."/>
            <person name="Westerberg I."/>
            <person name="Brannstrom I.O."/>
            <person name="Guillou S."/>
            <person name="Cros-Aarteil S."/>
            <person name="Calhoun S."/>
            <person name="Haridas S."/>
            <person name="Kuo A."/>
            <person name="Mondo S."/>
            <person name="Pangilinan J."/>
            <person name="Riley R."/>
            <person name="LaButti K."/>
            <person name="Andreopoulos B."/>
            <person name="Lipzen A."/>
            <person name="Chen C."/>
            <person name="Yan M."/>
            <person name="Daum C."/>
            <person name="Ng V."/>
            <person name="Clum A."/>
            <person name="Steindorff A."/>
            <person name="Ohm R.A."/>
            <person name="Martin F."/>
            <person name="Silar P."/>
            <person name="Natvig D.O."/>
            <person name="Lalanne C."/>
            <person name="Gautier V."/>
            <person name="Ament-Velasquez S.L."/>
            <person name="Kruys A."/>
            <person name="Hutchinson M.I."/>
            <person name="Powell A.J."/>
            <person name="Barry K."/>
            <person name="Miller A.N."/>
            <person name="Grigoriev I.V."/>
            <person name="Debuchy R."/>
            <person name="Gladieux P."/>
            <person name="Hiltunen Thoren M."/>
            <person name="Johannesson H."/>
        </authorList>
    </citation>
    <scope>NUCLEOTIDE SEQUENCE</scope>
    <source>
        <strain evidence="8">FGSC 1904</strain>
    </source>
</reference>
<keyword evidence="5" id="KW-0175">Coiled coil</keyword>
<evidence type="ECO:0000256" key="5">
    <source>
        <dbReference type="SAM" id="Coils"/>
    </source>
</evidence>
<feature type="transmembrane region" description="Helical" evidence="7">
    <location>
        <begin position="500"/>
        <end position="518"/>
    </location>
</feature>
<feature type="region of interest" description="Disordered" evidence="6">
    <location>
        <begin position="545"/>
        <end position="605"/>
    </location>
</feature>
<comment type="subcellular location">
    <subcellularLocation>
        <location evidence="1">Membrane</location>
        <topology evidence="1">Multi-pass membrane protein</topology>
    </subcellularLocation>
</comment>
<feature type="compositionally biased region" description="Basic and acidic residues" evidence="6">
    <location>
        <begin position="574"/>
        <end position="590"/>
    </location>
</feature>
<proteinExistence type="predicted"/>
<dbReference type="GO" id="GO:0046873">
    <property type="term" value="F:metal ion transmembrane transporter activity"/>
    <property type="evidence" value="ECO:0007669"/>
    <property type="project" value="InterPro"/>
</dbReference>
<evidence type="ECO:0000256" key="3">
    <source>
        <dbReference type="ARBA" id="ARBA00022989"/>
    </source>
</evidence>
<dbReference type="Pfam" id="PF01544">
    <property type="entry name" value="CorA"/>
    <property type="match status" value="1"/>
</dbReference>
<dbReference type="InterPro" id="IPR045863">
    <property type="entry name" value="CorA_TM1_TM2"/>
</dbReference>
<keyword evidence="3 7" id="KW-1133">Transmembrane helix</keyword>
<evidence type="ECO:0000313" key="9">
    <source>
        <dbReference type="Proteomes" id="UP001281003"/>
    </source>
</evidence>
<evidence type="ECO:0000313" key="8">
    <source>
        <dbReference type="EMBL" id="KAK3391436.1"/>
    </source>
</evidence>
<evidence type="ECO:0000256" key="4">
    <source>
        <dbReference type="ARBA" id="ARBA00023136"/>
    </source>
</evidence>
<evidence type="ECO:0000256" key="6">
    <source>
        <dbReference type="SAM" id="MobiDB-lite"/>
    </source>
</evidence>
<protein>
    <submittedName>
        <fullName evidence="8">Uncharacterized protein</fullName>
    </submittedName>
</protein>
<evidence type="ECO:0000256" key="1">
    <source>
        <dbReference type="ARBA" id="ARBA00004141"/>
    </source>
</evidence>